<evidence type="ECO:0000256" key="6">
    <source>
        <dbReference type="ARBA" id="ARBA00022989"/>
    </source>
</evidence>
<evidence type="ECO:0008006" key="13">
    <source>
        <dbReference type="Google" id="ProtNLM"/>
    </source>
</evidence>
<dbReference type="PROSITE" id="PS50929">
    <property type="entry name" value="ABC_TM1F"/>
    <property type="match status" value="1"/>
</dbReference>
<gene>
    <name evidence="11" type="ORF">A4H97_22235</name>
</gene>
<evidence type="ECO:0000313" key="12">
    <source>
        <dbReference type="Proteomes" id="UP000192610"/>
    </source>
</evidence>
<dbReference type="InterPro" id="IPR036640">
    <property type="entry name" value="ABC1_TM_sf"/>
</dbReference>
<dbReference type="EMBL" id="LVXG01000004">
    <property type="protein sequence ID" value="OQP54219.1"/>
    <property type="molecule type" value="Genomic_DNA"/>
</dbReference>
<keyword evidence="12" id="KW-1185">Reference proteome</keyword>
<evidence type="ECO:0000256" key="7">
    <source>
        <dbReference type="ARBA" id="ARBA00023136"/>
    </source>
</evidence>
<name>A0A1V9F743_9BACT</name>
<comment type="caution">
    <text evidence="11">The sequence shown here is derived from an EMBL/GenBank/DDBJ whole genome shotgun (WGS) entry which is preliminary data.</text>
</comment>
<feature type="transmembrane region" description="Helical" evidence="8">
    <location>
        <begin position="247"/>
        <end position="266"/>
    </location>
</feature>
<evidence type="ECO:0000256" key="4">
    <source>
        <dbReference type="ARBA" id="ARBA00022741"/>
    </source>
</evidence>
<dbReference type="RefSeq" id="WP_081197526.1">
    <property type="nucleotide sequence ID" value="NZ_FOCZ01000011.1"/>
</dbReference>
<evidence type="ECO:0000256" key="8">
    <source>
        <dbReference type="SAM" id="Phobius"/>
    </source>
</evidence>
<dbReference type="Gene3D" id="1.20.1560.10">
    <property type="entry name" value="ABC transporter type 1, transmembrane domain"/>
    <property type="match status" value="1"/>
</dbReference>
<dbReference type="Pfam" id="PF00005">
    <property type="entry name" value="ABC_tran"/>
    <property type="match status" value="1"/>
</dbReference>
<feature type="transmembrane region" description="Helical" evidence="8">
    <location>
        <begin position="153"/>
        <end position="173"/>
    </location>
</feature>
<dbReference type="GO" id="GO:0015833">
    <property type="term" value="P:peptide transport"/>
    <property type="evidence" value="ECO:0007669"/>
    <property type="project" value="InterPro"/>
</dbReference>
<keyword evidence="5" id="KW-0067">ATP-binding</keyword>
<dbReference type="AlphaFoldDB" id="A0A1V9F743"/>
<keyword evidence="2" id="KW-0813">Transport</keyword>
<dbReference type="GO" id="GO:0043190">
    <property type="term" value="C:ATP-binding cassette (ABC) transporter complex"/>
    <property type="evidence" value="ECO:0007669"/>
    <property type="project" value="TreeGrafter"/>
</dbReference>
<sequence>MVRLFRQLLLLTGKAGLARFIFLGLLSGASSFLFINFVNKSVGYIIAGHFEEKRLQYTALFAAVILLFVVVRRVLSLGLIRLSQTLFWNIRKQIIGCVLNSNYRQLFNKKADIQAAMTNDVNLLTTVSLSIIGFFTAFILAIASLVYLASISFVLFLITLVVAGAGSLVYHFSAMNNNERLKKGHLLERDFFRSMDTILDGFKEIYMEPKKGKAVYDEKIKRIAKNAYRNNVSAFTGFLNNQIIGQVLFYILIASILLFFSFVLKIKSQDIVSFVFTLLYLLGALETILTTIPVLSRAMVSSDRLLDLTENLRANSDRNRIPKKYMTAAEFDSIVIKALQFKYGETAQDFSVGPVNFDLRKGEVVFIYGGNGSGKTTFMQALTGLHIPDAGEIRLNGLLVTNENYPEYRSCFSVVFSDFYLFDELFGWKNPDQEKFLYYLRLFELEGKVTLEGNRFSTTDLSMGQRKRLALIASLLEDKPLLILDEWAADQDPYFRKKFYTEIIPLLKQSGITIIAITHDDKYYHCADRVYKMEYGKLMEKPVGEYAVS</sequence>
<evidence type="ECO:0000259" key="9">
    <source>
        <dbReference type="PROSITE" id="PS50893"/>
    </source>
</evidence>
<evidence type="ECO:0000256" key="3">
    <source>
        <dbReference type="ARBA" id="ARBA00022692"/>
    </source>
</evidence>
<dbReference type="GO" id="GO:0016887">
    <property type="term" value="F:ATP hydrolysis activity"/>
    <property type="evidence" value="ECO:0007669"/>
    <property type="project" value="InterPro"/>
</dbReference>
<keyword evidence="6 8" id="KW-1133">Transmembrane helix</keyword>
<dbReference type="SUPFAM" id="SSF52540">
    <property type="entry name" value="P-loop containing nucleoside triphosphate hydrolases"/>
    <property type="match status" value="1"/>
</dbReference>
<keyword evidence="4" id="KW-0547">Nucleotide-binding</keyword>
<dbReference type="Gene3D" id="3.40.50.300">
    <property type="entry name" value="P-loop containing nucleotide triphosphate hydrolases"/>
    <property type="match status" value="1"/>
</dbReference>
<proteinExistence type="predicted"/>
<dbReference type="PANTHER" id="PTHR43553:SF11">
    <property type="entry name" value="ABC TRANSPORTER ATP-BINDING_PERMEASE PROTEIN YOJI"/>
    <property type="match status" value="1"/>
</dbReference>
<dbReference type="GO" id="GO:0005524">
    <property type="term" value="F:ATP binding"/>
    <property type="evidence" value="ECO:0007669"/>
    <property type="project" value="UniProtKB-KW"/>
</dbReference>
<protein>
    <recommendedName>
        <fullName evidence="13">Cyclic peptide transporter</fullName>
    </recommendedName>
</protein>
<dbReference type="InterPro" id="IPR027417">
    <property type="entry name" value="P-loop_NTPase"/>
</dbReference>
<evidence type="ECO:0000313" key="11">
    <source>
        <dbReference type="EMBL" id="OQP54219.1"/>
    </source>
</evidence>
<evidence type="ECO:0000259" key="10">
    <source>
        <dbReference type="PROSITE" id="PS50929"/>
    </source>
</evidence>
<dbReference type="PANTHER" id="PTHR43553">
    <property type="entry name" value="HEAVY METAL TRANSPORTER"/>
    <property type="match status" value="1"/>
</dbReference>
<evidence type="ECO:0000256" key="5">
    <source>
        <dbReference type="ARBA" id="ARBA00022840"/>
    </source>
</evidence>
<feature type="transmembrane region" description="Helical" evidence="8">
    <location>
        <begin position="59"/>
        <end position="82"/>
    </location>
</feature>
<accession>A0A1V9F743</accession>
<dbReference type="InterPro" id="IPR003439">
    <property type="entry name" value="ABC_transporter-like_ATP-bd"/>
</dbReference>
<dbReference type="InterPro" id="IPR005898">
    <property type="entry name" value="Cyc_pep_transpt_SyrD/YojI"/>
</dbReference>
<comment type="subcellular location">
    <subcellularLocation>
        <location evidence="1">Cell membrane</location>
        <topology evidence="1">Multi-pass membrane protein</topology>
    </subcellularLocation>
</comment>
<dbReference type="GO" id="GO:0140359">
    <property type="term" value="F:ABC-type transporter activity"/>
    <property type="evidence" value="ECO:0007669"/>
    <property type="project" value="InterPro"/>
</dbReference>
<dbReference type="Proteomes" id="UP000192610">
    <property type="component" value="Unassembled WGS sequence"/>
</dbReference>
<keyword evidence="7 8" id="KW-0472">Membrane</keyword>
<evidence type="ECO:0000256" key="1">
    <source>
        <dbReference type="ARBA" id="ARBA00004651"/>
    </source>
</evidence>
<dbReference type="InterPro" id="IPR003593">
    <property type="entry name" value="AAA+_ATPase"/>
</dbReference>
<feature type="transmembrane region" description="Helical" evidence="8">
    <location>
        <begin position="123"/>
        <end position="147"/>
    </location>
</feature>
<dbReference type="OrthoDB" id="846150at2"/>
<dbReference type="GO" id="GO:1904680">
    <property type="term" value="F:peptide transmembrane transporter activity"/>
    <property type="evidence" value="ECO:0007669"/>
    <property type="project" value="InterPro"/>
</dbReference>
<organism evidence="11 12">
    <name type="scientific">Niastella yeongjuensis</name>
    <dbReference type="NCBI Taxonomy" id="354355"/>
    <lineage>
        <taxon>Bacteria</taxon>
        <taxon>Pseudomonadati</taxon>
        <taxon>Bacteroidota</taxon>
        <taxon>Chitinophagia</taxon>
        <taxon>Chitinophagales</taxon>
        <taxon>Chitinophagaceae</taxon>
        <taxon>Niastella</taxon>
    </lineage>
</organism>
<feature type="transmembrane region" description="Helical" evidence="8">
    <location>
        <begin position="272"/>
        <end position="295"/>
    </location>
</feature>
<feature type="domain" description="ABC transporter" evidence="9">
    <location>
        <begin position="336"/>
        <end position="549"/>
    </location>
</feature>
<evidence type="ECO:0000256" key="2">
    <source>
        <dbReference type="ARBA" id="ARBA00022448"/>
    </source>
</evidence>
<dbReference type="SMART" id="SM00382">
    <property type="entry name" value="AAA"/>
    <property type="match status" value="1"/>
</dbReference>
<dbReference type="PROSITE" id="PS50893">
    <property type="entry name" value="ABC_TRANSPORTER_2"/>
    <property type="match status" value="1"/>
</dbReference>
<feature type="transmembrane region" description="Helical" evidence="8">
    <location>
        <begin position="20"/>
        <end position="39"/>
    </location>
</feature>
<feature type="domain" description="ABC transmembrane type-1" evidence="10">
    <location>
        <begin position="21"/>
        <end position="297"/>
    </location>
</feature>
<dbReference type="InterPro" id="IPR011527">
    <property type="entry name" value="ABC1_TM_dom"/>
</dbReference>
<dbReference type="SUPFAM" id="SSF90123">
    <property type="entry name" value="ABC transporter transmembrane region"/>
    <property type="match status" value="1"/>
</dbReference>
<keyword evidence="3 8" id="KW-0812">Transmembrane</keyword>
<dbReference type="STRING" id="354355.SAMN05660816_05263"/>
<reference evidence="12" key="1">
    <citation type="submission" date="2016-04" db="EMBL/GenBank/DDBJ databases">
        <authorList>
            <person name="Chen L."/>
            <person name="Zhuang W."/>
            <person name="Wang G."/>
        </authorList>
    </citation>
    <scope>NUCLEOTIDE SEQUENCE [LARGE SCALE GENOMIC DNA]</scope>
    <source>
        <strain evidence="12">17621</strain>
    </source>
</reference>
<dbReference type="InterPro" id="IPR050095">
    <property type="entry name" value="ECF_ABC_transporter_ATP-bd"/>
</dbReference>
<dbReference type="NCBIfam" id="TIGR01194">
    <property type="entry name" value="cyc_pep_trnsptr"/>
    <property type="match status" value="1"/>
</dbReference>